<dbReference type="InterPro" id="IPR029052">
    <property type="entry name" value="Metallo-depent_PP-like"/>
</dbReference>
<dbReference type="Gene3D" id="3.60.21.10">
    <property type="match status" value="1"/>
</dbReference>
<dbReference type="Gramene" id="NC2G0293870.1">
    <property type="protein sequence ID" value="NC2G0293870.1:cds"/>
    <property type="gene ID" value="NC2G0293870"/>
</dbReference>
<dbReference type="InterPro" id="IPR041787">
    <property type="entry name" value="MPP_Shelphs"/>
</dbReference>
<gene>
    <name evidence="3" type="ORF">NYM_LOCUS14157</name>
</gene>
<accession>A0A5K1B376</accession>
<feature type="domain" description="Calcineurin-like phosphoesterase" evidence="2">
    <location>
        <begin position="67"/>
        <end position="183"/>
    </location>
</feature>
<evidence type="ECO:0000256" key="1">
    <source>
        <dbReference type="SAM" id="MobiDB-lite"/>
    </source>
</evidence>
<dbReference type="CDD" id="cd07425">
    <property type="entry name" value="MPP_Shelphs"/>
    <property type="match status" value="1"/>
</dbReference>
<organism evidence="3">
    <name type="scientific">Nymphaea colorata</name>
    <name type="common">pocket water lily</name>
    <dbReference type="NCBI Taxonomy" id="210225"/>
    <lineage>
        <taxon>Eukaryota</taxon>
        <taxon>Viridiplantae</taxon>
        <taxon>Streptophyta</taxon>
        <taxon>Embryophyta</taxon>
        <taxon>Tracheophyta</taxon>
        <taxon>Spermatophyta</taxon>
        <taxon>Magnoliopsida</taxon>
        <taxon>Nymphaeales</taxon>
        <taxon>Nymphaeaceae</taxon>
        <taxon>Nymphaea</taxon>
    </lineage>
</organism>
<proteinExistence type="predicted"/>
<dbReference type="Pfam" id="PF00149">
    <property type="entry name" value="Metallophos"/>
    <property type="match status" value="1"/>
</dbReference>
<reference evidence="3" key="1">
    <citation type="submission" date="2019-09" db="EMBL/GenBank/DDBJ databases">
        <authorList>
            <person name="Zhang L."/>
        </authorList>
    </citation>
    <scope>NUCLEOTIDE SEQUENCE</scope>
</reference>
<dbReference type="GO" id="GO:0030145">
    <property type="term" value="F:manganese ion binding"/>
    <property type="evidence" value="ECO:0007669"/>
    <property type="project" value="EnsemblPlants"/>
</dbReference>
<feature type="region of interest" description="Disordered" evidence="1">
    <location>
        <begin position="37"/>
        <end position="65"/>
    </location>
</feature>
<dbReference type="GO" id="GO:0016791">
    <property type="term" value="F:phosphatase activity"/>
    <property type="evidence" value="ECO:0007669"/>
    <property type="project" value="EnsemblPlants"/>
</dbReference>
<sequence>MNSMDAVCDDLPAEISSFVDTFVDFVVGGVFLKRESSEPDCRDQQQQHQRQQEQPSAPRTTYPQPGRLVAVGDIHGDLQKAKQSLRIAKIIDENDRWIGGNTMVVQVGDILDRGGEELKILYFLEKLKQEASKSGGDLIVMNGNHEIMNMSRDFRYVTKAGFKEFENWADWFNVGVHIKKLCNVLDDKFDAFRGIPTNLNRESRARIAALRPGGPISTRFLASNPTILVVGDSVFVHSGVLPGHVEYGLERINKEVGEWIRGTQGDSKPPSCVRGRDSVVWLRRYSTKSVGDGDCSVLQHALETIPNAKRMIVGHTIQESGINGACQNRVIRIDVGMSKGCGNGMPEVLEITRNKGVRILTSNPLYNQAMAADDKVGLGLLVPDGPRKEVEVNA</sequence>
<dbReference type="GO" id="GO:0005829">
    <property type="term" value="C:cytosol"/>
    <property type="evidence" value="ECO:0007669"/>
    <property type="project" value="EnsemblPlants"/>
</dbReference>
<dbReference type="PANTHER" id="PTHR47680">
    <property type="entry name" value="SHEWANELLA-LIKE PROTEIN PHOSPHATASE 2"/>
    <property type="match status" value="1"/>
</dbReference>
<evidence type="ECO:0000259" key="2">
    <source>
        <dbReference type="Pfam" id="PF00149"/>
    </source>
</evidence>
<dbReference type="EMBL" id="LR721780">
    <property type="protein sequence ID" value="VVW07115.1"/>
    <property type="molecule type" value="Genomic_DNA"/>
</dbReference>
<dbReference type="OrthoDB" id="5976022at2759"/>
<dbReference type="AlphaFoldDB" id="A0A5K1B376"/>
<name>A0A5K1B376_9MAGN</name>
<evidence type="ECO:0000313" key="3">
    <source>
        <dbReference type="EMBL" id="VVW07115.1"/>
    </source>
</evidence>
<dbReference type="InterPro" id="IPR004843">
    <property type="entry name" value="Calcineurin-like_PHP"/>
</dbReference>
<dbReference type="PANTHER" id="PTHR47680:SF2">
    <property type="entry name" value="SHEWANELLA-LIKE PROTEIN PHOSPHATASE 2"/>
    <property type="match status" value="1"/>
</dbReference>
<dbReference type="SUPFAM" id="SSF56300">
    <property type="entry name" value="Metallo-dependent phosphatases"/>
    <property type="match status" value="1"/>
</dbReference>
<dbReference type="OMA" id="NEVLWFM"/>
<protein>
    <recommendedName>
        <fullName evidence="2">Calcineurin-like phosphoesterase domain-containing protein</fullName>
    </recommendedName>
</protein>